<name>A0A7I8VBQ3_9ANNE</name>
<feature type="region of interest" description="Disordered" evidence="1">
    <location>
        <begin position="33"/>
        <end position="52"/>
    </location>
</feature>
<dbReference type="EMBL" id="CAJFCJ010000004">
    <property type="protein sequence ID" value="CAD5113775.1"/>
    <property type="molecule type" value="Genomic_DNA"/>
</dbReference>
<keyword evidence="3" id="KW-1185">Reference proteome</keyword>
<comment type="caution">
    <text evidence="2">The sequence shown here is derived from an EMBL/GenBank/DDBJ whole genome shotgun (WGS) entry which is preliminary data.</text>
</comment>
<dbReference type="AlphaFoldDB" id="A0A7I8VBQ3"/>
<proteinExistence type="predicted"/>
<protein>
    <submittedName>
        <fullName evidence="2">DgyrCDS2943</fullName>
    </submittedName>
</protein>
<dbReference type="Proteomes" id="UP000549394">
    <property type="component" value="Unassembled WGS sequence"/>
</dbReference>
<organism evidence="2 3">
    <name type="scientific">Dimorphilus gyrociliatus</name>
    <dbReference type="NCBI Taxonomy" id="2664684"/>
    <lineage>
        <taxon>Eukaryota</taxon>
        <taxon>Metazoa</taxon>
        <taxon>Spiralia</taxon>
        <taxon>Lophotrochozoa</taxon>
        <taxon>Annelida</taxon>
        <taxon>Polychaeta</taxon>
        <taxon>Polychaeta incertae sedis</taxon>
        <taxon>Dinophilidae</taxon>
        <taxon>Dimorphilus</taxon>
    </lineage>
</organism>
<reference evidence="2 3" key="1">
    <citation type="submission" date="2020-08" db="EMBL/GenBank/DDBJ databases">
        <authorList>
            <person name="Hejnol A."/>
        </authorList>
    </citation>
    <scope>NUCLEOTIDE SEQUENCE [LARGE SCALE GENOMIC DNA]</scope>
</reference>
<evidence type="ECO:0000313" key="3">
    <source>
        <dbReference type="Proteomes" id="UP000549394"/>
    </source>
</evidence>
<sequence>MANKWNYPVIADILEERRKWEVRIKSSCSVPKKFPLHKPFQRPPKPEPLKVQPMQDTNIYTAFRIKPIKTRNKSISAPCSTPPSRPISGRTRYYGPPVLEQVPTINSTISVSIKRRTNSPVNKIKRVQSAVTQRRDDEKDFKREKVVELAKRRAVSAPPRRQKLEESLQDQLLKMYEQFNYEKKANGINGLFVRKMTLHDRL</sequence>
<evidence type="ECO:0000313" key="2">
    <source>
        <dbReference type="EMBL" id="CAD5113775.1"/>
    </source>
</evidence>
<accession>A0A7I8VBQ3</accession>
<evidence type="ECO:0000256" key="1">
    <source>
        <dbReference type="SAM" id="MobiDB-lite"/>
    </source>
</evidence>
<gene>
    <name evidence="2" type="ORF">DGYR_LOCUS2710</name>
</gene>